<evidence type="ECO:0000256" key="5">
    <source>
        <dbReference type="ARBA" id="ARBA00023237"/>
    </source>
</evidence>
<keyword evidence="5" id="KW-0998">Cell outer membrane</keyword>
<protein>
    <recommendedName>
        <fullName evidence="10">RagB/SusD family nutrient uptake outer membrane protein</fullName>
    </recommendedName>
</protein>
<keyword evidence="3" id="KW-0732">Signal</keyword>
<dbReference type="Proteomes" id="UP000546007">
    <property type="component" value="Unassembled WGS sequence"/>
</dbReference>
<dbReference type="OrthoDB" id="1097931at2"/>
<dbReference type="Pfam" id="PF14322">
    <property type="entry name" value="SusD-like_3"/>
    <property type="match status" value="1"/>
</dbReference>
<dbReference type="PROSITE" id="PS51257">
    <property type="entry name" value="PROKAR_LIPOPROTEIN"/>
    <property type="match status" value="1"/>
</dbReference>
<dbReference type="Pfam" id="PF07980">
    <property type="entry name" value="SusD_RagB"/>
    <property type="match status" value="1"/>
</dbReference>
<dbReference type="GO" id="GO:0009279">
    <property type="term" value="C:cell outer membrane"/>
    <property type="evidence" value="ECO:0007669"/>
    <property type="project" value="UniProtKB-SubCell"/>
</dbReference>
<dbReference type="AlphaFoldDB" id="A0A7W6HZ95"/>
<organism evidence="8 9">
    <name type="scientific">Butyricimonas faecihominis</name>
    <dbReference type="NCBI Taxonomy" id="1472416"/>
    <lineage>
        <taxon>Bacteria</taxon>
        <taxon>Pseudomonadati</taxon>
        <taxon>Bacteroidota</taxon>
        <taxon>Bacteroidia</taxon>
        <taxon>Bacteroidales</taxon>
        <taxon>Odoribacteraceae</taxon>
        <taxon>Butyricimonas</taxon>
    </lineage>
</organism>
<accession>A0A7W6HZ95</accession>
<comment type="caution">
    <text evidence="8">The sequence shown here is derived from an EMBL/GenBank/DDBJ whole genome shotgun (WGS) entry which is preliminary data.</text>
</comment>
<dbReference type="InterPro" id="IPR012944">
    <property type="entry name" value="SusD_RagB_dom"/>
</dbReference>
<dbReference type="EMBL" id="JACIES010000012">
    <property type="protein sequence ID" value="MBB4027748.1"/>
    <property type="molecule type" value="Genomic_DNA"/>
</dbReference>
<evidence type="ECO:0000256" key="1">
    <source>
        <dbReference type="ARBA" id="ARBA00004442"/>
    </source>
</evidence>
<evidence type="ECO:0000259" key="7">
    <source>
        <dbReference type="Pfam" id="PF14322"/>
    </source>
</evidence>
<comment type="subcellular location">
    <subcellularLocation>
        <location evidence="1">Cell outer membrane</location>
    </subcellularLocation>
</comment>
<proteinExistence type="inferred from homology"/>
<dbReference type="InterPro" id="IPR011990">
    <property type="entry name" value="TPR-like_helical_dom_sf"/>
</dbReference>
<keyword evidence="4" id="KW-0472">Membrane</keyword>
<dbReference type="InterPro" id="IPR033985">
    <property type="entry name" value="SusD-like_N"/>
</dbReference>
<evidence type="ECO:0000313" key="8">
    <source>
        <dbReference type="EMBL" id="MBB4027748.1"/>
    </source>
</evidence>
<sequence length="498" mass="57397">MKKVRDIFCVLLLLCTTMSCENWLDVDPKTEIKSELMFQSVSGFKDALMGVYLTLRDPELYGKEATWGFVDAIGQQTDIQDQAAAYYNASRYNYSQTSGVSDALWAKAFNAIVNLNNMLENLDKQQNLFTPATYGVLKGEALGLRAFLHFDLVRLFGWGNLAKKPENLEKLCMPYMTKYDKVLTKQLTVGEVLAHIEEDLLASIELLNNSDPYGLAPKQDDYDLPNEDKFFDNREKRFNYWAAVCTLTRVYMWMGRKGEALTLAKSFIDKGGRTSWIDSYTIDAYYEKDRDLTFSREHVFALDIAELFESVKHYIDPNANKPNRNADLLYHSSERANKLFEAVNGVSTDYRYKRWYNKVNDFFDGWAFYKYWEVEEYSHGSVLPLIRKPEMYYMAAECLLETGNDADRIKAIEYLNTVRDNRGIAKLGNDMTAGTVQDEITKEYQREFIGEGQLFYYYKRLGFEKIPYSTKPGNDAVYVVPLPSGDVGLGGMEDYKKK</sequence>
<evidence type="ECO:0000259" key="6">
    <source>
        <dbReference type="Pfam" id="PF07980"/>
    </source>
</evidence>
<feature type="domain" description="SusD-like N-terminal" evidence="7">
    <location>
        <begin position="23"/>
        <end position="210"/>
    </location>
</feature>
<evidence type="ECO:0000256" key="2">
    <source>
        <dbReference type="ARBA" id="ARBA00006275"/>
    </source>
</evidence>
<keyword evidence="9" id="KW-1185">Reference proteome</keyword>
<dbReference type="RefSeq" id="WP_124315649.1">
    <property type="nucleotide sequence ID" value="NZ_AP028155.1"/>
</dbReference>
<evidence type="ECO:0008006" key="10">
    <source>
        <dbReference type="Google" id="ProtNLM"/>
    </source>
</evidence>
<feature type="domain" description="RagB/SusD" evidence="6">
    <location>
        <begin position="361"/>
        <end position="460"/>
    </location>
</feature>
<gene>
    <name evidence="8" type="ORF">GGR14_003562</name>
</gene>
<evidence type="ECO:0000313" key="9">
    <source>
        <dbReference type="Proteomes" id="UP000546007"/>
    </source>
</evidence>
<comment type="similarity">
    <text evidence="2">Belongs to the SusD family.</text>
</comment>
<dbReference type="GeneID" id="93099798"/>
<evidence type="ECO:0000256" key="3">
    <source>
        <dbReference type="ARBA" id="ARBA00022729"/>
    </source>
</evidence>
<evidence type="ECO:0000256" key="4">
    <source>
        <dbReference type="ARBA" id="ARBA00023136"/>
    </source>
</evidence>
<dbReference type="SUPFAM" id="SSF48452">
    <property type="entry name" value="TPR-like"/>
    <property type="match status" value="1"/>
</dbReference>
<reference evidence="8 9" key="1">
    <citation type="submission" date="2020-08" db="EMBL/GenBank/DDBJ databases">
        <title>Genomic Encyclopedia of Type Strains, Phase IV (KMG-IV): sequencing the most valuable type-strain genomes for metagenomic binning, comparative biology and taxonomic classification.</title>
        <authorList>
            <person name="Goeker M."/>
        </authorList>
    </citation>
    <scope>NUCLEOTIDE SEQUENCE [LARGE SCALE GENOMIC DNA]</scope>
    <source>
        <strain evidence="8 9">DSM 105721</strain>
    </source>
</reference>
<dbReference type="Gene3D" id="1.25.40.390">
    <property type="match status" value="1"/>
</dbReference>
<name>A0A7W6HZ95_9BACT</name>